<protein>
    <submittedName>
        <fullName evidence="1">Uncharacterized protein</fullName>
    </submittedName>
</protein>
<sequence>MFFFFPSTKKDYQSNGEKLPERNAYRHTVLIKSICLPTRGKKTHLSL</sequence>
<evidence type="ECO:0000313" key="1">
    <source>
        <dbReference type="EMBL" id="SEJ31437.1"/>
    </source>
</evidence>
<proteinExistence type="predicted"/>
<reference evidence="2" key="1">
    <citation type="submission" date="2016-10" db="EMBL/GenBank/DDBJ databases">
        <authorList>
            <person name="Varghese N."/>
        </authorList>
    </citation>
    <scope>NUCLEOTIDE SEQUENCE [LARGE SCALE GENOMIC DNA]</scope>
    <source>
        <strain evidence="2">DSM 20406</strain>
    </source>
</reference>
<dbReference type="EMBL" id="FNYK01000104">
    <property type="protein sequence ID" value="SEJ31437.1"/>
    <property type="molecule type" value="Genomic_DNA"/>
</dbReference>
<accession>A0A1H6XXD0</accession>
<name>A0A1H6XXD0_9FIRM</name>
<organism evidence="1 2">
    <name type="scientific">Sharpea azabuensis</name>
    <dbReference type="NCBI Taxonomy" id="322505"/>
    <lineage>
        <taxon>Bacteria</taxon>
        <taxon>Bacillati</taxon>
        <taxon>Bacillota</taxon>
        <taxon>Erysipelotrichia</taxon>
        <taxon>Erysipelotrichales</taxon>
        <taxon>Coprobacillaceae</taxon>
        <taxon>Sharpea</taxon>
    </lineage>
</organism>
<evidence type="ECO:0000313" key="2">
    <source>
        <dbReference type="Proteomes" id="UP000183028"/>
    </source>
</evidence>
<dbReference type="AlphaFoldDB" id="A0A1H6XXD0"/>
<keyword evidence="2" id="KW-1185">Reference proteome</keyword>
<gene>
    <name evidence="1" type="ORF">SAMN04487834_11042</name>
</gene>
<dbReference type="Proteomes" id="UP000183028">
    <property type="component" value="Unassembled WGS sequence"/>
</dbReference>